<dbReference type="InterPro" id="IPR000352">
    <property type="entry name" value="Pep_chain_release_fac_I"/>
</dbReference>
<dbReference type="Gene3D" id="1.20.58.410">
    <property type="entry name" value="Release factor"/>
    <property type="match status" value="1"/>
</dbReference>
<evidence type="ECO:0000259" key="6">
    <source>
        <dbReference type="PROSITE" id="PS00745"/>
    </source>
</evidence>
<evidence type="ECO:0000256" key="2">
    <source>
        <dbReference type="ARBA" id="ARBA00022481"/>
    </source>
</evidence>
<dbReference type="PANTHER" id="PTHR43116:SF3">
    <property type="entry name" value="CLASS I PEPTIDE CHAIN RELEASE FACTOR"/>
    <property type="match status" value="1"/>
</dbReference>
<evidence type="ECO:0000256" key="1">
    <source>
        <dbReference type="ARBA" id="ARBA00010835"/>
    </source>
</evidence>
<dbReference type="HAMAP" id="MF_00094">
    <property type="entry name" value="Rel_fac_2"/>
    <property type="match status" value="1"/>
</dbReference>
<evidence type="ECO:0000256" key="5">
    <source>
        <dbReference type="NCBIfam" id="TIGR00020"/>
    </source>
</evidence>
<dbReference type="EMBL" id="CAAHFH010000002">
    <property type="protein sequence ID" value="VGO21591.1"/>
    <property type="molecule type" value="Genomic_DNA"/>
</dbReference>
<sequence>MTNEELKAKIASFREQLSEMEGYLDIVAKRVEQAKLEAVAAEPDFWNDQNKAQANIAASKALKLVLGPFEAIGSSLDDAEVMLELAEAGEDEALAEAASEIKKVESGFRSLEMQSLLGGEFDANGAYLTLHAGAGGTESCDWADMLYRMFNRYAERKEFKAQIMDYQAGEEAGIKSVTLLISGAYAYGLLKSERGVHRLVRISPFDSQSRRHTSFAAVDVTPEIDDDIQIDIVESDLRIDTYRAQGAGGQHVNTTDSAVRIVHLPTGTVVQCQAERSQHKNKAAAMKMLKARLYEHEQDKKRKAVEQLYGDKGEIAWGSQIRSYVLQPYTQVKDHRTDEVVGNAAGVLDGNIDPFIEAYLKKNR</sequence>
<dbReference type="PROSITE" id="PS00745">
    <property type="entry name" value="RF_PROK_I"/>
    <property type="match status" value="1"/>
</dbReference>
<dbReference type="GO" id="GO:0005737">
    <property type="term" value="C:cytoplasm"/>
    <property type="evidence" value="ECO:0007669"/>
    <property type="project" value="UniProtKB-SubCell"/>
</dbReference>
<dbReference type="FunFam" id="3.30.160.20:FF:000010">
    <property type="entry name" value="Peptide chain release factor 2"/>
    <property type="match status" value="1"/>
</dbReference>
<dbReference type="Proteomes" id="UP000346198">
    <property type="component" value="Unassembled WGS sequence"/>
</dbReference>
<dbReference type="PANTHER" id="PTHR43116">
    <property type="entry name" value="PEPTIDE CHAIN RELEASE FACTOR 2"/>
    <property type="match status" value="1"/>
</dbReference>
<protein>
    <recommendedName>
        <fullName evidence="4 5">Peptide chain release factor 2</fullName>
        <shortName evidence="4">RF-2</shortName>
    </recommendedName>
</protein>
<organism evidence="7 8">
    <name type="scientific">Pontiella sulfatireligans</name>
    <dbReference type="NCBI Taxonomy" id="2750658"/>
    <lineage>
        <taxon>Bacteria</taxon>
        <taxon>Pseudomonadati</taxon>
        <taxon>Kiritimatiellota</taxon>
        <taxon>Kiritimatiellia</taxon>
        <taxon>Kiritimatiellales</taxon>
        <taxon>Pontiellaceae</taxon>
        <taxon>Pontiella</taxon>
    </lineage>
</organism>
<dbReference type="Pfam" id="PF00472">
    <property type="entry name" value="RF-1"/>
    <property type="match status" value="1"/>
</dbReference>
<dbReference type="Gene3D" id="3.30.160.20">
    <property type="match status" value="1"/>
</dbReference>
<comment type="subcellular location">
    <subcellularLocation>
        <location evidence="4">Cytoplasm</location>
    </subcellularLocation>
</comment>
<dbReference type="RefSeq" id="WP_136063038.1">
    <property type="nucleotide sequence ID" value="NZ_CAAHFH010000002.1"/>
</dbReference>
<evidence type="ECO:0000256" key="4">
    <source>
        <dbReference type="HAMAP-Rule" id="MF_00094"/>
    </source>
</evidence>
<feature type="domain" description="Prokaryotic-type class I peptide chain release factors" evidence="6">
    <location>
        <begin position="243"/>
        <end position="259"/>
    </location>
</feature>
<feature type="modified residue" description="N5-methylglutamine" evidence="4">
    <location>
        <position position="250"/>
    </location>
</feature>
<dbReference type="NCBIfam" id="TIGR00020">
    <property type="entry name" value="prfB"/>
    <property type="match status" value="1"/>
</dbReference>
<proteinExistence type="inferred from homology"/>
<keyword evidence="2 4" id="KW-0488">Methylation</keyword>
<dbReference type="GO" id="GO:0016149">
    <property type="term" value="F:translation release factor activity, codon specific"/>
    <property type="evidence" value="ECO:0007669"/>
    <property type="project" value="UniProtKB-UniRule"/>
</dbReference>
<dbReference type="Pfam" id="PF03462">
    <property type="entry name" value="PCRF"/>
    <property type="match status" value="1"/>
</dbReference>
<comment type="PTM">
    <text evidence="4">Methylated by PrmC. Methylation increases the termination efficiency of RF2.</text>
</comment>
<gene>
    <name evidence="7" type="primary">prfB_1</name>
    <name evidence="4" type="synonym">prfB</name>
    <name evidence="7" type="ORF">SCARR_03665</name>
</gene>
<dbReference type="SMART" id="SM00937">
    <property type="entry name" value="PCRF"/>
    <property type="match status" value="1"/>
</dbReference>
<dbReference type="InterPro" id="IPR005139">
    <property type="entry name" value="PCRF"/>
</dbReference>
<dbReference type="InterPro" id="IPR004374">
    <property type="entry name" value="PrfB"/>
</dbReference>
<dbReference type="Gene3D" id="3.30.70.1660">
    <property type="match status" value="1"/>
</dbReference>
<dbReference type="AlphaFoldDB" id="A0A6C2UQP4"/>
<keyword evidence="4" id="KW-0963">Cytoplasm</keyword>
<accession>A0A6C2UQP4</accession>
<reference evidence="7 8" key="1">
    <citation type="submission" date="2019-04" db="EMBL/GenBank/DDBJ databases">
        <authorList>
            <person name="Van Vliet M D."/>
        </authorList>
    </citation>
    <scope>NUCLEOTIDE SEQUENCE [LARGE SCALE GENOMIC DNA]</scope>
    <source>
        <strain evidence="7 8">F21</strain>
    </source>
</reference>
<comment type="similarity">
    <text evidence="1 4">Belongs to the prokaryotic/mitochondrial release factor family.</text>
</comment>
<evidence type="ECO:0000313" key="8">
    <source>
        <dbReference type="Proteomes" id="UP000346198"/>
    </source>
</evidence>
<evidence type="ECO:0000313" key="7">
    <source>
        <dbReference type="EMBL" id="VGO21591.1"/>
    </source>
</evidence>
<dbReference type="SUPFAM" id="SSF75620">
    <property type="entry name" value="Release factor"/>
    <property type="match status" value="1"/>
</dbReference>
<dbReference type="InterPro" id="IPR045853">
    <property type="entry name" value="Pep_chain_release_fac_I_sf"/>
</dbReference>
<name>A0A6C2UQP4_9BACT</name>
<keyword evidence="3 4" id="KW-0648">Protein biosynthesis</keyword>
<comment type="function">
    <text evidence="4">Peptide chain release factor 2 directs the termination of translation in response to the peptide chain termination codons UGA and UAA.</text>
</comment>
<evidence type="ECO:0000256" key="3">
    <source>
        <dbReference type="ARBA" id="ARBA00022917"/>
    </source>
</evidence>
<keyword evidence="8" id="KW-1185">Reference proteome</keyword>